<gene>
    <name evidence="2" type="ORF">GCM10011425_21430</name>
</gene>
<dbReference type="Proteomes" id="UP000662074">
    <property type="component" value="Unassembled WGS sequence"/>
</dbReference>
<organism evidence="2 3">
    <name type="scientific">Mucilaginibacter galii</name>
    <dbReference type="NCBI Taxonomy" id="2005073"/>
    <lineage>
        <taxon>Bacteria</taxon>
        <taxon>Pseudomonadati</taxon>
        <taxon>Bacteroidota</taxon>
        <taxon>Sphingobacteriia</taxon>
        <taxon>Sphingobacteriales</taxon>
        <taxon>Sphingobacteriaceae</taxon>
        <taxon>Mucilaginibacter</taxon>
    </lineage>
</organism>
<evidence type="ECO:0000313" key="3">
    <source>
        <dbReference type="Proteomes" id="UP000662074"/>
    </source>
</evidence>
<reference evidence="2" key="2">
    <citation type="submission" date="2020-09" db="EMBL/GenBank/DDBJ databases">
        <authorList>
            <person name="Sun Q."/>
            <person name="Sedlacek I."/>
        </authorList>
    </citation>
    <scope>NUCLEOTIDE SEQUENCE</scope>
    <source>
        <strain evidence="2">CCM 8711</strain>
    </source>
</reference>
<name>A0A917N1J1_9SPHI</name>
<keyword evidence="1" id="KW-0732">Signal</keyword>
<reference evidence="2" key="1">
    <citation type="journal article" date="2014" name="Int. J. Syst. Evol. Microbiol.">
        <title>Complete genome sequence of Corynebacterium casei LMG S-19264T (=DSM 44701T), isolated from a smear-ripened cheese.</title>
        <authorList>
            <consortium name="US DOE Joint Genome Institute (JGI-PGF)"/>
            <person name="Walter F."/>
            <person name="Albersmeier A."/>
            <person name="Kalinowski J."/>
            <person name="Ruckert C."/>
        </authorList>
    </citation>
    <scope>NUCLEOTIDE SEQUENCE</scope>
    <source>
        <strain evidence="2">CCM 8711</strain>
    </source>
</reference>
<keyword evidence="3" id="KW-1185">Reference proteome</keyword>
<feature type="chain" id="PRO_5038077101" description="DUF4369 domain-containing protein" evidence="1">
    <location>
        <begin position="19"/>
        <end position="244"/>
    </location>
</feature>
<sequence length="244" mass="27841">MKLWLLLLLCLPALNALSQDKPVVGLVFDKTTKERIARVNVRNLRNGQSVYNNLKAEFKILAQPGDLLVFSKQNYFTDTLKVQRNADMAVYLKASSIILPDVNVRDTLLSAQKKLEATRRYMSKLYGVSANRDLLNIGPGFGVGISIDAIWNMLSKSGRNAEHLREIIERDHKLDVVDQRFSKVLVQQLTGLKEPQLTSFMTRYRPSYYMVTTATDYEFASYIKGNLKRFLRNPNIVALQELNP</sequence>
<evidence type="ECO:0008006" key="4">
    <source>
        <dbReference type="Google" id="ProtNLM"/>
    </source>
</evidence>
<comment type="caution">
    <text evidence="2">The sequence shown here is derived from an EMBL/GenBank/DDBJ whole genome shotgun (WGS) entry which is preliminary data.</text>
</comment>
<feature type="signal peptide" evidence="1">
    <location>
        <begin position="1"/>
        <end position="18"/>
    </location>
</feature>
<dbReference type="EMBL" id="BMDO01000005">
    <property type="protein sequence ID" value="GGI50931.1"/>
    <property type="molecule type" value="Genomic_DNA"/>
</dbReference>
<evidence type="ECO:0000313" key="2">
    <source>
        <dbReference type="EMBL" id="GGI50931.1"/>
    </source>
</evidence>
<dbReference type="RefSeq" id="WP_188416535.1">
    <property type="nucleotide sequence ID" value="NZ_BMDO01000005.1"/>
</dbReference>
<dbReference type="AlphaFoldDB" id="A0A917N1J1"/>
<evidence type="ECO:0000256" key="1">
    <source>
        <dbReference type="SAM" id="SignalP"/>
    </source>
</evidence>
<proteinExistence type="predicted"/>
<protein>
    <recommendedName>
        <fullName evidence="4">DUF4369 domain-containing protein</fullName>
    </recommendedName>
</protein>
<accession>A0A917N1J1</accession>